<dbReference type="SMART" id="SM00075">
    <property type="entry name" value="HYDRO"/>
    <property type="match status" value="1"/>
</dbReference>
<name>A0ABR3F6W8_9AGAR</name>
<gene>
    <name evidence="8" type="ORF">V5O48_010976</name>
</gene>
<evidence type="ECO:0000313" key="8">
    <source>
        <dbReference type="EMBL" id="KAL0570991.1"/>
    </source>
</evidence>
<dbReference type="InterPro" id="IPR001338">
    <property type="entry name" value="Class_I_Hydrophobin"/>
</dbReference>
<evidence type="ECO:0000256" key="6">
    <source>
        <dbReference type="ARBA" id="ARBA00093546"/>
    </source>
</evidence>
<protein>
    <recommendedName>
        <fullName evidence="7">Hydrophobin</fullName>
    </recommendedName>
</protein>
<evidence type="ECO:0000313" key="9">
    <source>
        <dbReference type="Proteomes" id="UP001465976"/>
    </source>
</evidence>
<comment type="subunit">
    <text evidence="6">Self-assembles to form functional amyloid fibrils called rodlets. Self-assembly into fibrillar rodlets occurs spontaneously at hydrophobic:hydrophilic interfaces and the rodlets further associate laterally to form amphipathic monolayers.</text>
</comment>
<keyword evidence="7" id="KW-0732">Signal</keyword>
<dbReference type="EMBL" id="JBAHYK010000843">
    <property type="protein sequence ID" value="KAL0570991.1"/>
    <property type="molecule type" value="Genomic_DNA"/>
</dbReference>
<keyword evidence="5 7" id="KW-1015">Disulfide bond</keyword>
<evidence type="ECO:0000256" key="2">
    <source>
        <dbReference type="ARBA" id="ARBA00010446"/>
    </source>
</evidence>
<comment type="subcellular location">
    <subcellularLocation>
        <location evidence="1 7">Secreted</location>
        <location evidence="1 7">Cell wall</location>
    </subcellularLocation>
</comment>
<keyword evidence="3 7" id="KW-0134">Cell wall</keyword>
<sequence length="88" mass="8590">MPIGNAQSCDTGPIQCCNSVVKASDSAAAAAFEILGMPAPDPNVLVGLACNPTTVIGVGGGGCSDNAVCCLDNSHGGLISIDCKPVTL</sequence>
<keyword evidence="9" id="KW-1185">Reference proteome</keyword>
<evidence type="ECO:0000256" key="7">
    <source>
        <dbReference type="RuleBase" id="RU365009"/>
    </source>
</evidence>
<dbReference type="Pfam" id="PF01185">
    <property type="entry name" value="Hydrophobin"/>
    <property type="match status" value="1"/>
</dbReference>
<comment type="caution">
    <text evidence="8">The sequence shown here is derived from an EMBL/GenBank/DDBJ whole genome shotgun (WGS) entry which is preliminary data.</text>
</comment>
<evidence type="ECO:0000256" key="1">
    <source>
        <dbReference type="ARBA" id="ARBA00004191"/>
    </source>
</evidence>
<organism evidence="8 9">
    <name type="scientific">Marasmius crinis-equi</name>
    <dbReference type="NCBI Taxonomy" id="585013"/>
    <lineage>
        <taxon>Eukaryota</taxon>
        <taxon>Fungi</taxon>
        <taxon>Dikarya</taxon>
        <taxon>Basidiomycota</taxon>
        <taxon>Agaricomycotina</taxon>
        <taxon>Agaricomycetes</taxon>
        <taxon>Agaricomycetidae</taxon>
        <taxon>Agaricales</taxon>
        <taxon>Marasmiineae</taxon>
        <taxon>Marasmiaceae</taxon>
        <taxon>Marasmius</taxon>
    </lineage>
</organism>
<reference evidence="8 9" key="1">
    <citation type="submission" date="2024-02" db="EMBL/GenBank/DDBJ databases">
        <title>A draft genome for the cacao thread blight pathogen Marasmius crinis-equi.</title>
        <authorList>
            <person name="Cohen S.P."/>
            <person name="Baruah I.K."/>
            <person name="Amoako-Attah I."/>
            <person name="Bukari Y."/>
            <person name="Meinhardt L.W."/>
            <person name="Bailey B.A."/>
        </authorList>
    </citation>
    <scope>NUCLEOTIDE SEQUENCE [LARGE SCALE GENOMIC DNA]</scope>
    <source>
        <strain evidence="8 9">GH-76</strain>
    </source>
</reference>
<dbReference type="Proteomes" id="UP001465976">
    <property type="component" value="Unassembled WGS sequence"/>
</dbReference>
<keyword evidence="4 7" id="KW-0964">Secreted</keyword>
<accession>A0ABR3F6W8</accession>
<proteinExistence type="inferred from homology"/>
<dbReference type="CDD" id="cd23507">
    <property type="entry name" value="hydrophobin_I"/>
    <property type="match status" value="1"/>
</dbReference>
<comment type="similarity">
    <text evidence="2 7">Belongs to the fungal hydrophobin family.</text>
</comment>
<evidence type="ECO:0000256" key="5">
    <source>
        <dbReference type="ARBA" id="ARBA00023157"/>
    </source>
</evidence>
<evidence type="ECO:0000256" key="4">
    <source>
        <dbReference type="ARBA" id="ARBA00022525"/>
    </source>
</evidence>
<evidence type="ECO:0000256" key="3">
    <source>
        <dbReference type="ARBA" id="ARBA00022512"/>
    </source>
</evidence>